<evidence type="ECO:0000256" key="1">
    <source>
        <dbReference type="SAM" id="Phobius"/>
    </source>
</evidence>
<organism evidence="2 3">
    <name type="scientific">Glomus cerebriforme</name>
    <dbReference type="NCBI Taxonomy" id="658196"/>
    <lineage>
        <taxon>Eukaryota</taxon>
        <taxon>Fungi</taxon>
        <taxon>Fungi incertae sedis</taxon>
        <taxon>Mucoromycota</taxon>
        <taxon>Glomeromycotina</taxon>
        <taxon>Glomeromycetes</taxon>
        <taxon>Glomerales</taxon>
        <taxon>Glomeraceae</taxon>
        <taxon>Glomus</taxon>
    </lineage>
</organism>
<dbReference type="EMBL" id="QKYT01000016">
    <property type="protein sequence ID" value="RIA98398.1"/>
    <property type="molecule type" value="Genomic_DNA"/>
</dbReference>
<accession>A0A397TKA4</accession>
<evidence type="ECO:0000313" key="3">
    <source>
        <dbReference type="Proteomes" id="UP000265703"/>
    </source>
</evidence>
<dbReference type="AlphaFoldDB" id="A0A397TKA4"/>
<dbReference type="Proteomes" id="UP000265703">
    <property type="component" value="Unassembled WGS sequence"/>
</dbReference>
<name>A0A397TKA4_9GLOM</name>
<dbReference type="OrthoDB" id="2443818at2759"/>
<reference evidence="2 3" key="1">
    <citation type="submission" date="2018-06" db="EMBL/GenBank/DDBJ databases">
        <title>Comparative genomics reveals the genomic features of Rhizophagus irregularis, R. cerebriforme, R. diaphanum and Gigaspora rosea, and their symbiotic lifestyle signature.</title>
        <authorList>
            <person name="Morin E."/>
            <person name="San Clemente H."/>
            <person name="Chen E.C.H."/>
            <person name="De La Providencia I."/>
            <person name="Hainaut M."/>
            <person name="Kuo A."/>
            <person name="Kohler A."/>
            <person name="Murat C."/>
            <person name="Tang N."/>
            <person name="Roy S."/>
            <person name="Loubradou J."/>
            <person name="Henrissat B."/>
            <person name="Grigoriev I.V."/>
            <person name="Corradi N."/>
            <person name="Roux C."/>
            <person name="Martin F.M."/>
        </authorList>
    </citation>
    <scope>NUCLEOTIDE SEQUENCE [LARGE SCALE GENOMIC DNA]</scope>
    <source>
        <strain evidence="2 3">DAOM 227022</strain>
    </source>
</reference>
<keyword evidence="1" id="KW-0472">Membrane</keyword>
<keyword evidence="1" id="KW-0812">Transmembrane</keyword>
<proteinExistence type="predicted"/>
<protein>
    <submittedName>
        <fullName evidence="2">Uncharacterized protein</fullName>
    </submittedName>
</protein>
<gene>
    <name evidence="2" type="ORF">C1645_812818</name>
</gene>
<sequence length="156" mass="18133">MLNELASECNMKEDIIRKLQTAGILQGANMIQVIITDLLMGYVTHICHQKFYEVSSHLNNYQSLAFIIMEVLALKSIIKQTFNLVNESIDFEQFLKSYYENDEPRYPRNSVSLTSSTHMTPKKNELKIFKILFKIVIIKLNINIVLFFFNGWLSCS</sequence>
<feature type="transmembrane region" description="Helical" evidence="1">
    <location>
        <begin position="131"/>
        <end position="153"/>
    </location>
</feature>
<keyword evidence="1" id="KW-1133">Transmembrane helix</keyword>
<comment type="caution">
    <text evidence="2">The sequence shown here is derived from an EMBL/GenBank/DDBJ whole genome shotgun (WGS) entry which is preliminary data.</text>
</comment>
<keyword evidence="3" id="KW-1185">Reference proteome</keyword>
<evidence type="ECO:0000313" key="2">
    <source>
        <dbReference type="EMBL" id="RIA98398.1"/>
    </source>
</evidence>